<evidence type="ECO:0000256" key="7">
    <source>
        <dbReference type="ARBA" id="ARBA00022626"/>
    </source>
</evidence>
<keyword evidence="5" id="KW-0418">Kinase</keyword>
<dbReference type="PANTHER" id="PTHR48056:SF18">
    <property type="entry name" value="NON-SPECIFIC SERINE_THREONINE PROTEIN KINASE"/>
    <property type="match status" value="1"/>
</dbReference>
<dbReference type="GO" id="GO:0033612">
    <property type="term" value="F:receptor serine/threonine kinase binding"/>
    <property type="evidence" value="ECO:0007669"/>
    <property type="project" value="TreeGrafter"/>
</dbReference>
<dbReference type="AlphaFoldDB" id="A0A9Q0HKT1"/>
<organism evidence="21 22">
    <name type="scientific">Rhynchospora breviuscula</name>
    <dbReference type="NCBI Taxonomy" id="2022672"/>
    <lineage>
        <taxon>Eukaryota</taxon>
        <taxon>Viridiplantae</taxon>
        <taxon>Streptophyta</taxon>
        <taxon>Embryophyta</taxon>
        <taxon>Tracheophyta</taxon>
        <taxon>Spermatophyta</taxon>
        <taxon>Magnoliopsida</taxon>
        <taxon>Liliopsida</taxon>
        <taxon>Poales</taxon>
        <taxon>Cyperaceae</taxon>
        <taxon>Cyperoideae</taxon>
        <taxon>Rhynchosporeae</taxon>
        <taxon>Rhynchospora</taxon>
    </lineage>
</organism>
<dbReference type="Gene3D" id="3.30.1490.310">
    <property type="match status" value="1"/>
</dbReference>
<keyword evidence="5" id="KW-0808">Transferase</keyword>
<gene>
    <name evidence="21" type="ORF">LUZ63_013598</name>
</gene>
<comment type="caution">
    <text evidence="21">The sequence shown here is derived from an EMBL/GenBank/DDBJ whole genome shotgun (WGS) entry which is preliminary data.</text>
</comment>
<dbReference type="Pfam" id="PF08263">
    <property type="entry name" value="LRRNT_2"/>
    <property type="match status" value="1"/>
</dbReference>
<dbReference type="GO" id="GO:0004674">
    <property type="term" value="F:protein serine/threonine kinase activity"/>
    <property type="evidence" value="ECO:0007669"/>
    <property type="project" value="UniProtKB-KW"/>
</dbReference>
<evidence type="ECO:0000259" key="18">
    <source>
        <dbReference type="Pfam" id="PF08263"/>
    </source>
</evidence>
<dbReference type="PRINTS" id="PR00019">
    <property type="entry name" value="LEURICHRPT"/>
</dbReference>
<reference evidence="21" key="1">
    <citation type="journal article" date="2022" name="Cell">
        <title>Repeat-based holocentromeres influence genome architecture and karyotype evolution.</title>
        <authorList>
            <person name="Hofstatter P.G."/>
            <person name="Thangavel G."/>
            <person name="Lux T."/>
            <person name="Neumann P."/>
            <person name="Vondrak T."/>
            <person name="Novak P."/>
            <person name="Zhang M."/>
            <person name="Costa L."/>
            <person name="Castellani M."/>
            <person name="Scott A."/>
            <person name="Toegelov H."/>
            <person name="Fuchs J."/>
            <person name="Mata-Sucre Y."/>
            <person name="Dias Y."/>
            <person name="Vanzela A.L.L."/>
            <person name="Huettel B."/>
            <person name="Almeida C.C.S."/>
            <person name="Simkova H."/>
            <person name="Souza G."/>
            <person name="Pedrosa-Harand A."/>
            <person name="Macas J."/>
            <person name="Mayer K.F.X."/>
            <person name="Houben A."/>
            <person name="Marques A."/>
        </authorList>
    </citation>
    <scope>NUCLEOTIDE SEQUENCE</scope>
    <source>
        <strain evidence="21">RhyBre1mFocal</strain>
    </source>
</reference>
<dbReference type="FunFam" id="3.80.10.10:FF:000111">
    <property type="entry name" value="LRR receptor-like serine/threonine-protein kinase ERECTA"/>
    <property type="match status" value="1"/>
</dbReference>
<keyword evidence="4" id="KW-1003">Cell membrane</keyword>
<accession>A0A9Q0HKT1</accession>
<feature type="domain" description="Leucine-rich repeat-containing N-terminal plant-type" evidence="18">
    <location>
        <begin position="63"/>
        <end position="98"/>
    </location>
</feature>
<comment type="catalytic activity">
    <reaction evidence="16">
        <text>L-seryl-[protein] + ATP = O-phospho-L-seryl-[protein] + ADP + H(+)</text>
        <dbReference type="Rhea" id="RHEA:17989"/>
        <dbReference type="Rhea" id="RHEA-COMP:9863"/>
        <dbReference type="Rhea" id="RHEA-COMP:11604"/>
        <dbReference type="ChEBI" id="CHEBI:15378"/>
        <dbReference type="ChEBI" id="CHEBI:29999"/>
        <dbReference type="ChEBI" id="CHEBI:30616"/>
        <dbReference type="ChEBI" id="CHEBI:83421"/>
        <dbReference type="ChEBI" id="CHEBI:456216"/>
        <dbReference type="EC" id="2.7.11.1"/>
    </reaction>
</comment>
<dbReference type="SMART" id="SM00369">
    <property type="entry name" value="LRR_TYP"/>
    <property type="match status" value="7"/>
</dbReference>
<evidence type="ECO:0000256" key="10">
    <source>
        <dbReference type="ARBA" id="ARBA00022737"/>
    </source>
</evidence>
<dbReference type="Proteomes" id="UP001151287">
    <property type="component" value="Unassembled WGS sequence"/>
</dbReference>
<evidence type="ECO:0000313" key="22">
    <source>
        <dbReference type="Proteomes" id="UP001151287"/>
    </source>
</evidence>
<keyword evidence="10" id="KW-0677">Repeat</keyword>
<evidence type="ECO:0000256" key="13">
    <source>
        <dbReference type="ARBA" id="ARBA00023170"/>
    </source>
</evidence>
<dbReference type="PROSITE" id="PS51450">
    <property type="entry name" value="LRR"/>
    <property type="match status" value="3"/>
</dbReference>
<keyword evidence="6" id="KW-0433">Leucine-rich repeat</keyword>
<protein>
    <recommendedName>
        <fullName evidence="3">non-specific serine/threonine protein kinase</fullName>
        <ecNumber evidence="3">2.7.11.1</ecNumber>
    </recommendedName>
</protein>
<dbReference type="Pfam" id="PF13855">
    <property type="entry name" value="LRR_8"/>
    <property type="match status" value="1"/>
</dbReference>
<dbReference type="InterPro" id="IPR025875">
    <property type="entry name" value="Leu-rich_rpt_4"/>
</dbReference>
<dbReference type="SUPFAM" id="SSF52058">
    <property type="entry name" value="L domain-like"/>
    <property type="match status" value="3"/>
</dbReference>
<evidence type="ECO:0000256" key="15">
    <source>
        <dbReference type="ARBA" id="ARBA00047899"/>
    </source>
</evidence>
<dbReference type="Pfam" id="PF12799">
    <property type="entry name" value="LRR_4"/>
    <property type="match status" value="1"/>
</dbReference>
<dbReference type="EC" id="2.7.11.1" evidence="3"/>
<dbReference type="InterPro" id="IPR001611">
    <property type="entry name" value="Leu-rich_rpt"/>
</dbReference>
<keyword evidence="7" id="KW-1070">Brassinosteroid signaling pathway</keyword>
<dbReference type="InterPro" id="IPR050647">
    <property type="entry name" value="Plant_LRR-RLKs"/>
</dbReference>
<feature type="domain" description="Disease resistance R13L4/SHOC-2-like LRR" evidence="20">
    <location>
        <begin position="295"/>
        <end position="532"/>
    </location>
</feature>
<dbReference type="Pfam" id="PF00560">
    <property type="entry name" value="LRR_1"/>
    <property type="match status" value="3"/>
</dbReference>
<dbReference type="EMBL" id="JAMQYH010000004">
    <property type="protein sequence ID" value="KAJ1689443.1"/>
    <property type="molecule type" value="Genomic_DNA"/>
</dbReference>
<evidence type="ECO:0000256" key="11">
    <source>
        <dbReference type="ARBA" id="ARBA00022989"/>
    </source>
</evidence>
<keyword evidence="5" id="KW-0723">Serine/threonine-protein kinase</keyword>
<feature type="transmembrane region" description="Helical" evidence="17">
    <location>
        <begin position="40"/>
        <end position="62"/>
    </location>
</feature>
<dbReference type="Pfam" id="PF23598">
    <property type="entry name" value="LRR_14"/>
    <property type="match status" value="1"/>
</dbReference>
<evidence type="ECO:0000256" key="2">
    <source>
        <dbReference type="ARBA" id="ARBA00009592"/>
    </source>
</evidence>
<evidence type="ECO:0000256" key="1">
    <source>
        <dbReference type="ARBA" id="ARBA00004251"/>
    </source>
</evidence>
<name>A0A9Q0HKT1_9POAL</name>
<dbReference type="InterPro" id="IPR032675">
    <property type="entry name" value="LRR_dom_sf"/>
</dbReference>
<keyword evidence="14" id="KW-0325">Glycoprotein</keyword>
<evidence type="ECO:0000256" key="16">
    <source>
        <dbReference type="ARBA" id="ARBA00048679"/>
    </source>
</evidence>
<dbReference type="Pfam" id="PF20141">
    <property type="entry name" value="Island"/>
    <property type="match status" value="1"/>
</dbReference>
<keyword evidence="22" id="KW-1185">Reference proteome</keyword>
<dbReference type="GO" id="GO:0009742">
    <property type="term" value="P:brassinosteroid mediated signaling pathway"/>
    <property type="evidence" value="ECO:0007669"/>
    <property type="project" value="UniProtKB-KW"/>
</dbReference>
<dbReference type="FunFam" id="3.80.10.10:FF:000095">
    <property type="entry name" value="LRR receptor-like serine/threonine-protein kinase GSO1"/>
    <property type="match status" value="1"/>
</dbReference>
<dbReference type="InterPro" id="IPR003591">
    <property type="entry name" value="Leu-rich_rpt_typical-subtyp"/>
</dbReference>
<evidence type="ECO:0000256" key="9">
    <source>
        <dbReference type="ARBA" id="ARBA00022729"/>
    </source>
</evidence>
<keyword evidence="13" id="KW-0675">Receptor</keyword>
<keyword evidence="9" id="KW-0732">Signal</keyword>
<proteinExistence type="inferred from homology"/>
<dbReference type="OrthoDB" id="647831at2759"/>
<keyword evidence="11 17" id="KW-1133">Transmembrane helix</keyword>
<feature type="domain" description="Brassinosteroid receptor BRI1 island" evidence="19">
    <location>
        <begin position="553"/>
        <end position="605"/>
    </location>
</feature>
<keyword evidence="8 17" id="KW-0812">Transmembrane</keyword>
<dbReference type="FunFam" id="3.80.10.10:FF:000383">
    <property type="entry name" value="Leucine-rich repeat receptor protein kinase EMS1"/>
    <property type="match status" value="1"/>
</dbReference>
<dbReference type="InterPro" id="IPR013210">
    <property type="entry name" value="LRR_N_plant-typ"/>
</dbReference>
<evidence type="ECO:0000259" key="19">
    <source>
        <dbReference type="Pfam" id="PF20141"/>
    </source>
</evidence>
<evidence type="ECO:0000256" key="14">
    <source>
        <dbReference type="ARBA" id="ARBA00023180"/>
    </source>
</evidence>
<evidence type="ECO:0000313" key="21">
    <source>
        <dbReference type="EMBL" id="KAJ1689443.1"/>
    </source>
</evidence>
<dbReference type="Gene3D" id="3.80.10.10">
    <property type="entry name" value="Ribonuclease Inhibitor"/>
    <property type="match status" value="1"/>
</dbReference>
<comment type="catalytic activity">
    <reaction evidence="15">
        <text>L-threonyl-[protein] + ATP = O-phospho-L-threonyl-[protein] + ADP + H(+)</text>
        <dbReference type="Rhea" id="RHEA:46608"/>
        <dbReference type="Rhea" id="RHEA-COMP:11060"/>
        <dbReference type="Rhea" id="RHEA-COMP:11605"/>
        <dbReference type="ChEBI" id="CHEBI:15378"/>
        <dbReference type="ChEBI" id="CHEBI:30013"/>
        <dbReference type="ChEBI" id="CHEBI:30616"/>
        <dbReference type="ChEBI" id="CHEBI:61977"/>
        <dbReference type="ChEBI" id="CHEBI:456216"/>
        <dbReference type="EC" id="2.7.11.1"/>
    </reaction>
</comment>
<evidence type="ECO:0000259" key="20">
    <source>
        <dbReference type="Pfam" id="PF23598"/>
    </source>
</evidence>
<keyword evidence="12 17" id="KW-0472">Membrane</keyword>
<evidence type="ECO:0000256" key="8">
    <source>
        <dbReference type="ARBA" id="ARBA00022692"/>
    </source>
</evidence>
<comment type="subcellular location">
    <subcellularLocation>
        <location evidence="1">Cell membrane</location>
        <topology evidence="1">Single-pass type I membrane protein</topology>
    </subcellularLocation>
</comment>
<dbReference type="PANTHER" id="PTHR48056">
    <property type="entry name" value="LRR RECEPTOR-LIKE SERINE/THREONINE-PROTEIN KINASE-RELATED"/>
    <property type="match status" value="1"/>
</dbReference>
<evidence type="ECO:0000256" key="5">
    <source>
        <dbReference type="ARBA" id="ARBA00022527"/>
    </source>
</evidence>
<feature type="transmembrane region" description="Helical" evidence="17">
    <location>
        <begin position="752"/>
        <end position="771"/>
    </location>
</feature>
<dbReference type="InterPro" id="IPR045381">
    <property type="entry name" value="BRI1_island_dom"/>
</dbReference>
<comment type="similarity">
    <text evidence="2">Belongs to the RLP family.</text>
</comment>
<evidence type="ECO:0000256" key="12">
    <source>
        <dbReference type="ARBA" id="ARBA00023136"/>
    </source>
</evidence>
<sequence>MRKKTALPLCLCLFKGKLCNISEPEKKRHKMHIRDQERSAMAIMFCFCLFHFLLFSALSAMARDVDLLISFKNSLANPSLLSDWNHAKGVCEFRGIACKAGYVSSLTIHELPLGADFSSVSAHILSIASLETLSLHSINLTGFISTPTKCTAQLKRLDLSSNRLRGSISDAASLAGSCPSLQSLNLSNNSIGQTSYHSCPVPPNLKMLDLSYNKIATNKDIQWLFSKLGILKHLDLSNNNIKGSIPHISNCTFLQYLDLSSNQLSGTVPASTFSNCLNLTYLNISSNHFTGNVPPDIETSMNLVILSLSNNNFSGENPISSLVAMPRLQLLELAINNFSGSLPHSISNLTSLEILDLSANRFSGPIPHSLCTRSVSSLKVLYLQDNYFTGSIPDSLRNCTNLVSLDLSLNFLSGSIPGSLGFLSYLKDLIMWQNYLNGDIPSELSSLKSLKNLILDYNNLTGTIHNGLVNCTNLNWISLASNQLTGSIPIWIGKLENLVILILRNNSLSGSIPQGLGDCKGLVYLDLSSNRLNGSIPPTLAKQSSKIVGGLLVVSWRFIQLRIGNNSQCHGVTTFLEFDGIRSDDLMRLPSTRYCNFLRVYTGSTGDILRSNISMLFLDLSYNQLDGQIPTEISAMQFLGILNLEHNHLSGQLPEKLGDITHLGVLYLSHNMLEGMIPSSFSTLSLSELDLSNNQLYGPIPERGSLITFPAYAFENNSGLCGFPLLPCNGSSISREDRSQLSSTNHQSSQSWQIALGLLFSLFFIIVFVIGQLLKQISVYFGCDYVSVLY</sequence>
<evidence type="ECO:0000256" key="3">
    <source>
        <dbReference type="ARBA" id="ARBA00012513"/>
    </source>
</evidence>
<evidence type="ECO:0000256" key="6">
    <source>
        <dbReference type="ARBA" id="ARBA00022614"/>
    </source>
</evidence>
<evidence type="ECO:0000256" key="4">
    <source>
        <dbReference type="ARBA" id="ARBA00022475"/>
    </source>
</evidence>
<dbReference type="InterPro" id="IPR055414">
    <property type="entry name" value="LRR_R13L4/SHOC2-like"/>
</dbReference>
<dbReference type="GO" id="GO:0005886">
    <property type="term" value="C:plasma membrane"/>
    <property type="evidence" value="ECO:0007669"/>
    <property type="project" value="UniProtKB-SubCell"/>
</dbReference>
<evidence type="ECO:0000256" key="17">
    <source>
        <dbReference type="SAM" id="Phobius"/>
    </source>
</evidence>